<gene>
    <name evidence="2" type="ORF">CISIN_1g0402781mg</name>
</gene>
<dbReference type="AlphaFoldDB" id="A0A067G5Q3"/>
<feature type="non-terminal residue" evidence="2">
    <location>
        <position position="31"/>
    </location>
</feature>
<evidence type="ECO:0000313" key="3">
    <source>
        <dbReference type="Proteomes" id="UP000027120"/>
    </source>
</evidence>
<name>A0A067G5Q3_CITSI</name>
<accession>A0A067G5Q3</accession>
<sequence>MEPMKEEASFRHFSHHQPLVLTPNSPPAAQN</sequence>
<dbReference type="Proteomes" id="UP000027120">
    <property type="component" value="Unassembled WGS sequence"/>
</dbReference>
<feature type="compositionally biased region" description="Basic and acidic residues" evidence="1">
    <location>
        <begin position="1"/>
        <end position="10"/>
    </location>
</feature>
<keyword evidence="3" id="KW-1185">Reference proteome</keyword>
<evidence type="ECO:0000256" key="1">
    <source>
        <dbReference type="SAM" id="MobiDB-lite"/>
    </source>
</evidence>
<reference evidence="2 3" key="1">
    <citation type="submission" date="2014-04" db="EMBL/GenBank/DDBJ databases">
        <authorList>
            <consortium name="International Citrus Genome Consortium"/>
            <person name="Gmitter F."/>
            <person name="Chen C."/>
            <person name="Farmerie W."/>
            <person name="Harkins T."/>
            <person name="Desany B."/>
            <person name="Mohiuddin M."/>
            <person name="Kodira C."/>
            <person name="Borodovsky M."/>
            <person name="Lomsadze A."/>
            <person name="Burns P."/>
            <person name="Jenkins J."/>
            <person name="Prochnik S."/>
            <person name="Shu S."/>
            <person name="Chapman J."/>
            <person name="Pitluck S."/>
            <person name="Schmutz J."/>
            <person name="Rokhsar D."/>
        </authorList>
    </citation>
    <scope>NUCLEOTIDE SEQUENCE</scope>
</reference>
<proteinExistence type="predicted"/>
<evidence type="ECO:0000313" key="2">
    <source>
        <dbReference type="EMBL" id="KDO70907.1"/>
    </source>
</evidence>
<feature type="region of interest" description="Disordered" evidence="1">
    <location>
        <begin position="1"/>
        <end position="31"/>
    </location>
</feature>
<dbReference type="EMBL" id="KK784890">
    <property type="protein sequence ID" value="KDO70907.1"/>
    <property type="molecule type" value="Genomic_DNA"/>
</dbReference>
<protein>
    <submittedName>
        <fullName evidence="2">Uncharacterized protein</fullName>
    </submittedName>
</protein>
<organism evidence="2 3">
    <name type="scientific">Citrus sinensis</name>
    <name type="common">Sweet orange</name>
    <name type="synonym">Citrus aurantium var. sinensis</name>
    <dbReference type="NCBI Taxonomy" id="2711"/>
    <lineage>
        <taxon>Eukaryota</taxon>
        <taxon>Viridiplantae</taxon>
        <taxon>Streptophyta</taxon>
        <taxon>Embryophyta</taxon>
        <taxon>Tracheophyta</taxon>
        <taxon>Spermatophyta</taxon>
        <taxon>Magnoliopsida</taxon>
        <taxon>eudicotyledons</taxon>
        <taxon>Gunneridae</taxon>
        <taxon>Pentapetalae</taxon>
        <taxon>rosids</taxon>
        <taxon>malvids</taxon>
        <taxon>Sapindales</taxon>
        <taxon>Rutaceae</taxon>
        <taxon>Aurantioideae</taxon>
        <taxon>Citrus</taxon>
    </lineage>
</organism>